<keyword evidence="3" id="KW-1133">Transmembrane helix</keyword>
<evidence type="ECO:0000256" key="4">
    <source>
        <dbReference type="ARBA" id="ARBA00023136"/>
    </source>
</evidence>
<evidence type="ECO:0000259" key="5">
    <source>
        <dbReference type="Pfam" id="PF06803"/>
    </source>
</evidence>
<protein>
    <submittedName>
        <fullName evidence="6">DUF1232 domain-containing protein</fullName>
    </submittedName>
</protein>
<dbReference type="InterPro" id="IPR010652">
    <property type="entry name" value="DUF1232"/>
</dbReference>
<evidence type="ECO:0000256" key="1">
    <source>
        <dbReference type="ARBA" id="ARBA00004127"/>
    </source>
</evidence>
<accession>A0A4V2KU60</accession>
<proteinExistence type="predicted"/>
<evidence type="ECO:0000256" key="2">
    <source>
        <dbReference type="ARBA" id="ARBA00022692"/>
    </source>
</evidence>
<dbReference type="Proteomes" id="UP000292781">
    <property type="component" value="Unassembled WGS sequence"/>
</dbReference>
<dbReference type="AlphaFoldDB" id="A0A4V2KU60"/>
<dbReference type="RefSeq" id="WP_131306925.1">
    <property type="nucleotide sequence ID" value="NZ_SJFN01000005.1"/>
</dbReference>
<sequence>MATTHDGDGSFDPGYIGPEETREARIRAGLWATVRRAARAIPFIDEVVAAWYCALDPATPNKVRLTLFAALAYFVAPIDALPDFLPMIGFSDDIGVLLAALAMVRSHIHDDHREAARRALAEDAARG</sequence>
<dbReference type="EMBL" id="SJFN01000005">
    <property type="protein sequence ID" value="TBW40074.1"/>
    <property type="molecule type" value="Genomic_DNA"/>
</dbReference>
<gene>
    <name evidence="6" type="ORF">EYW49_05250</name>
</gene>
<evidence type="ECO:0000313" key="7">
    <source>
        <dbReference type="Proteomes" id="UP000292781"/>
    </source>
</evidence>
<dbReference type="Pfam" id="PF06803">
    <property type="entry name" value="DUF1232"/>
    <property type="match status" value="1"/>
</dbReference>
<dbReference type="GO" id="GO:0012505">
    <property type="term" value="C:endomembrane system"/>
    <property type="evidence" value="ECO:0007669"/>
    <property type="project" value="UniProtKB-SubCell"/>
</dbReference>
<name>A0A4V2KU60_9HYPH</name>
<dbReference type="InterPro" id="IPR016983">
    <property type="entry name" value="UCP031804"/>
</dbReference>
<organism evidence="6 7">
    <name type="scientific">Siculibacillus lacustris</name>
    <dbReference type="NCBI Taxonomy" id="1549641"/>
    <lineage>
        <taxon>Bacteria</taxon>
        <taxon>Pseudomonadati</taxon>
        <taxon>Pseudomonadota</taxon>
        <taxon>Alphaproteobacteria</taxon>
        <taxon>Hyphomicrobiales</taxon>
        <taxon>Ancalomicrobiaceae</taxon>
        <taxon>Siculibacillus</taxon>
    </lineage>
</organism>
<feature type="domain" description="DUF1232" evidence="5">
    <location>
        <begin position="64"/>
        <end position="98"/>
    </location>
</feature>
<evidence type="ECO:0000256" key="3">
    <source>
        <dbReference type="ARBA" id="ARBA00022989"/>
    </source>
</evidence>
<keyword evidence="7" id="KW-1185">Reference proteome</keyword>
<keyword evidence="4" id="KW-0472">Membrane</keyword>
<evidence type="ECO:0000313" key="6">
    <source>
        <dbReference type="EMBL" id="TBW40074.1"/>
    </source>
</evidence>
<reference evidence="6 7" key="1">
    <citation type="submission" date="2019-02" db="EMBL/GenBank/DDBJ databases">
        <title>Siculibacillus lacustris gen. nov., sp. nov., a new rosette-forming bacterium isolated from a freshwater crater lake (Lake St. Ana, Romania).</title>
        <authorList>
            <person name="Felfoldi T."/>
            <person name="Marton Z."/>
            <person name="Szabo A."/>
            <person name="Mentes A."/>
            <person name="Boka K."/>
            <person name="Marialigeti K."/>
            <person name="Mathe I."/>
            <person name="Koncz M."/>
            <person name="Schumann P."/>
            <person name="Toth E."/>
        </authorList>
    </citation>
    <scope>NUCLEOTIDE SEQUENCE [LARGE SCALE GENOMIC DNA]</scope>
    <source>
        <strain evidence="6 7">SA-279</strain>
    </source>
</reference>
<comment type="caution">
    <text evidence="6">The sequence shown here is derived from an EMBL/GenBank/DDBJ whole genome shotgun (WGS) entry which is preliminary data.</text>
</comment>
<dbReference type="PIRSF" id="PIRSF031804">
    <property type="entry name" value="UCP031804"/>
    <property type="match status" value="1"/>
</dbReference>
<dbReference type="OrthoDB" id="9813247at2"/>
<comment type="subcellular location">
    <subcellularLocation>
        <location evidence="1">Endomembrane system</location>
        <topology evidence="1">Multi-pass membrane protein</topology>
    </subcellularLocation>
</comment>
<keyword evidence="2" id="KW-0812">Transmembrane</keyword>